<dbReference type="CDD" id="cd05355">
    <property type="entry name" value="SDR_c1"/>
    <property type="match status" value="1"/>
</dbReference>
<sequence>MSSSKTAKPVFPAQHQDKQPGVESIMNPLPVFEHPNYQATGKLEGKTVLITGGDSGIGRAIAVLFAKEGADVVITYLDEHEDAQFTKSKIEQRGRQCLAIAGDTGNEDFCNQVITRTIETFKKLDILINNAGVQYPQNSLLDISAGQLQMTFQTNVFSMFYLTKAALPYLKAGAAIINTASITAYEGHDRLIDYSSSKGAIVSFTRSMSESLAKQGIRVNGVAPGPIWTPLIPASFSAQEVEVFGSTTPMQRAGQPFELAGTYLFLACEDSSYMSGQIVHVNGGTIINN</sequence>
<dbReference type="GO" id="GO:0004316">
    <property type="term" value="F:3-oxoacyl-[acyl-carrier-protein] reductase (NADPH) activity"/>
    <property type="evidence" value="ECO:0007669"/>
    <property type="project" value="UniProtKB-EC"/>
</dbReference>
<dbReference type="Pfam" id="PF13561">
    <property type="entry name" value="adh_short_C2"/>
    <property type="match status" value="1"/>
</dbReference>
<dbReference type="PROSITE" id="PS00061">
    <property type="entry name" value="ADH_SHORT"/>
    <property type="match status" value="1"/>
</dbReference>
<dbReference type="FunFam" id="3.40.50.720:FF:000084">
    <property type="entry name" value="Short-chain dehydrogenase reductase"/>
    <property type="match status" value="1"/>
</dbReference>
<dbReference type="EC" id="1.1.1.100" evidence="4"/>
<protein>
    <submittedName>
        <fullName evidence="4">3-oxoacyl-(Acyl-carrier-protein) reductase</fullName>
        <ecNumber evidence="4">1.1.1.100</ecNumber>
    </submittedName>
</protein>
<evidence type="ECO:0000313" key="5">
    <source>
        <dbReference type="Proteomes" id="UP000007488"/>
    </source>
</evidence>
<keyword evidence="2 4" id="KW-0560">Oxidoreductase</keyword>
<organism evidence="4 5">
    <name type="scientific">Syntrophobotulus glycolicus (strain DSM 8271 / FlGlyR)</name>
    <dbReference type="NCBI Taxonomy" id="645991"/>
    <lineage>
        <taxon>Bacteria</taxon>
        <taxon>Bacillati</taxon>
        <taxon>Bacillota</taxon>
        <taxon>Clostridia</taxon>
        <taxon>Eubacteriales</taxon>
        <taxon>Desulfitobacteriaceae</taxon>
        <taxon>Syntrophobotulus</taxon>
    </lineage>
</organism>
<dbReference type="RefSeq" id="WP_013625180.1">
    <property type="nucleotide sequence ID" value="NC_015172.1"/>
</dbReference>
<dbReference type="Proteomes" id="UP000007488">
    <property type="component" value="Chromosome"/>
</dbReference>
<dbReference type="PRINTS" id="PR00080">
    <property type="entry name" value="SDRFAMILY"/>
</dbReference>
<keyword evidence="5" id="KW-1185">Reference proteome</keyword>
<dbReference type="GO" id="GO:0008206">
    <property type="term" value="P:bile acid metabolic process"/>
    <property type="evidence" value="ECO:0007669"/>
    <property type="project" value="UniProtKB-ARBA"/>
</dbReference>
<dbReference type="NCBIfam" id="NF005214">
    <property type="entry name" value="PRK06701.1"/>
    <property type="match status" value="1"/>
</dbReference>
<feature type="region of interest" description="Disordered" evidence="3">
    <location>
        <begin position="1"/>
        <end position="22"/>
    </location>
</feature>
<evidence type="ECO:0000256" key="3">
    <source>
        <dbReference type="SAM" id="MobiDB-lite"/>
    </source>
</evidence>
<name>F0T1H2_SYNGF</name>
<dbReference type="KEGG" id="sgy:Sgly_2020"/>
<dbReference type="HOGENOM" id="CLU_010194_4_1_9"/>
<evidence type="ECO:0000256" key="2">
    <source>
        <dbReference type="ARBA" id="ARBA00023002"/>
    </source>
</evidence>
<proteinExistence type="inferred from homology"/>
<dbReference type="PRINTS" id="PR00081">
    <property type="entry name" value="GDHRDH"/>
</dbReference>
<dbReference type="eggNOG" id="COG1028">
    <property type="taxonomic scope" value="Bacteria"/>
</dbReference>
<dbReference type="Gene3D" id="3.40.50.720">
    <property type="entry name" value="NAD(P)-binding Rossmann-like Domain"/>
    <property type="match status" value="1"/>
</dbReference>
<dbReference type="OrthoDB" id="9803333at2"/>
<reference evidence="5" key="2">
    <citation type="submission" date="2011-02" db="EMBL/GenBank/DDBJ databases">
        <title>The complete genome of Syntrophobotulus glycolicus DSM 8271.</title>
        <authorList>
            <person name="Lucas S."/>
            <person name="Copeland A."/>
            <person name="Lapidus A."/>
            <person name="Bruce D."/>
            <person name="Goodwin L."/>
            <person name="Pitluck S."/>
            <person name="Kyrpides N."/>
            <person name="Mavromatis K."/>
            <person name="Pagani I."/>
            <person name="Ivanova N."/>
            <person name="Mikhailova N."/>
            <person name="Chertkov O."/>
            <person name="Held B."/>
            <person name="Detter J.C."/>
            <person name="Tapia R."/>
            <person name="Han C."/>
            <person name="Land M."/>
            <person name="Hauser L."/>
            <person name="Markowitz V."/>
            <person name="Cheng J.-F."/>
            <person name="Hugenholtz P."/>
            <person name="Woyke T."/>
            <person name="Wu D."/>
            <person name="Spring S."/>
            <person name="Schroeder M."/>
            <person name="Brambilla E."/>
            <person name="Klenk H.-P."/>
            <person name="Eisen J.A."/>
        </authorList>
    </citation>
    <scope>NUCLEOTIDE SEQUENCE [LARGE SCALE GENOMIC DNA]</scope>
    <source>
        <strain evidence="5">DSM 8271 / FlGlyR</strain>
    </source>
</reference>
<comment type="similarity">
    <text evidence="1">Belongs to the short-chain dehydrogenases/reductases (SDR) family.</text>
</comment>
<dbReference type="STRING" id="645991.Sgly_2020"/>
<evidence type="ECO:0000313" key="4">
    <source>
        <dbReference type="EMBL" id="ADY56313.1"/>
    </source>
</evidence>
<dbReference type="SUPFAM" id="SSF51735">
    <property type="entry name" value="NAD(P)-binding Rossmann-fold domains"/>
    <property type="match status" value="1"/>
</dbReference>
<evidence type="ECO:0000256" key="1">
    <source>
        <dbReference type="ARBA" id="ARBA00006484"/>
    </source>
</evidence>
<dbReference type="PANTHER" id="PTHR48107">
    <property type="entry name" value="NADPH-DEPENDENT ALDEHYDE REDUCTASE-LIKE PROTEIN, CHLOROPLASTIC-RELATED"/>
    <property type="match status" value="1"/>
</dbReference>
<dbReference type="AlphaFoldDB" id="F0T1H2"/>
<dbReference type="PANTHER" id="PTHR48107:SF16">
    <property type="entry name" value="NADPH-DEPENDENT ALDEHYDE REDUCTASE 1, CHLOROPLASTIC"/>
    <property type="match status" value="1"/>
</dbReference>
<dbReference type="InterPro" id="IPR020904">
    <property type="entry name" value="Sc_DH/Rdtase_CS"/>
</dbReference>
<dbReference type="InterPro" id="IPR036291">
    <property type="entry name" value="NAD(P)-bd_dom_sf"/>
</dbReference>
<gene>
    <name evidence="4" type="ordered locus">Sgly_2020</name>
</gene>
<reference evidence="4 5" key="1">
    <citation type="journal article" date="2011" name="Stand. Genomic Sci.">
        <title>Complete genome sequence of Syntrophobotulus glycolicus type strain (FlGlyR).</title>
        <authorList>
            <person name="Han C."/>
            <person name="Mwirichia R."/>
            <person name="Chertkov O."/>
            <person name="Held B."/>
            <person name="Lapidus A."/>
            <person name="Nolan M."/>
            <person name="Lucas S."/>
            <person name="Hammon N."/>
            <person name="Deshpande S."/>
            <person name="Cheng J.F."/>
            <person name="Tapia R."/>
            <person name="Goodwin L."/>
            <person name="Pitluck S."/>
            <person name="Huntemann M."/>
            <person name="Liolios K."/>
            <person name="Ivanova N."/>
            <person name="Pagani I."/>
            <person name="Mavromatis K."/>
            <person name="Ovchinikova G."/>
            <person name="Pati A."/>
            <person name="Chen A."/>
            <person name="Palaniappan K."/>
            <person name="Land M."/>
            <person name="Hauser L."/>
            <person name="Brambilla E.M."/>
            <person name="Rohde M."/>
            <person name="Spring S."/>
            <person name="Sikorski J."/>
            <person name="Goker M."/>
            <person name="Woyke T."/>
            <person name="Bristow J."/>
            <person name="Eisen J.A."/>
            <person name="Markowitz V."/>
            <person name="Hugenholtz P."/>
            <person name="Kyrpides N.C."/>
            <person name="Klenk H.P."/>
            <person name="Detter J.C."/>
        </authorList>
    </citation>
    <scope>NUCLEOTIDE SEQUENCE [LARGE SCALE GENOMIC DNA]</scope>
    <source>
        <strain evidence="5">DSM 8271 / FlGlyR</strain>
    </source>
</reference>
<dbReference type="EMBL" id="CP002547">
    <property type="protein sequence ID" value="ADY56313.1"/>
    <property type="molecule type" value="Genomic_DNA"/>
</dbReference>
<dbReference type="InterPro" id="IPR002347">
    <property type="entry name" value="SDR_fam"/>
</dbReference>
<accession>F0T1H2</accession>